<dbReference type="Proteomes" id="UP000189735">
    <property type="component" value="Unassembled WGS sequence"/>
</dbReference>
<feature type="transmembrane region" description="Helical" evidence="1">
    <location>
        <begin position="14"/>
        <end position="37"/>
    </location>
</feature>
<proteinExistence type="predicted"/>
<gene>
    <name evidence="2" type="ORF">SAMN06295879_2060</name>
</gene>
<reference evidence="3" key="1">
    <citation type="submission" date="2017-02" db="EMBL/GenBank/DDBJ databases">
        <authorList>
            <person name="Varghese N."/>
            <person name="Submissions S."/>
        </authorList>
    </citation>
    <scope>NUCLEOTIDE SEQUENCE [LARGE SCALE GENOMIC DNA]</scope>
    <source>
        <strain evidence="3">VKM Ac-2052</strain>
    </source>
</reference>
<dbReference type="EMBL" id="FUYG01000005">
    <property type="protein sequence ID" value="SKA95680.1"/>
    <property type="molecule type" value="Genomic_DNA"/>
</dbReference>
<keyword evidence="1" id="KW-0812">Transmembrane</keyword>
<sequence length="146" mass="15387">MAVSNPGYGPEPRLLRCLIVFGLSAGAIGGIAFQLGLSVTSGYFSPAAIVFGLVFLVFEIPMGMIVGVVSAVLGWLTSRFFAQNQSPWRRAVTVGLGAFVATGLLTAAISLGFRSWIPFWVVFLSFGAIGALAFGITTARYLAKFS</sequence>
<feature type="transmembrane region" description="Helical" evidence="1">
    <location>
        <begin position="88"/>
        <end position="113"/>
    </location>
</feature>
<evidence type="ECO:0000256" key="1">
    <source>
        <dbReference type="SAM" id="Phobius"/>
    </source>
</evidence>
<dbReference type="AlphaFoldDB" id="A0A1T4Y1N5"/>
<name>A0A1T4Y1N5_9MICO</name>
<protein>
    <submittedName>
        <fullName evidence="2">Uncharacterized protein</fullName>
    </submittedName>
</protein>
<evidence type="ECO:0000313" key="3">
    <source>
        <dbReference type="Proteomes" id="UP000189735"/>
    </source>
</evidence>
<keyword evidence="1" id="KW-1133">Transmembrane helix</keyword>
<feature type="transmembrane region" description="Helical" evidence="1">
    <location>
        <begin position="119"/>
        <end position="143"/>
    </location>
</feature>
<feature type="transmembrane region" description="Helical" evidence="1">
    <location>
        <begin position="43"/>
        <end position="76"/>
    </location>
</feature>
<evidence type="ECO:0000313" key="2">
    <source>
        <dbReference type="EMBL" id="SKA95680.1"/>
    </source>
</evidence>
<organism evidence="2 3">
    <name type="scientific">Agreia bicolorata</name>
    <dbReference type="NCBI Taxonomy" id="110935"/>
    <lineage>
        <taxon>Bacteria</taxon>
        <taxon>Bacillati</taxon>
        <taxon>Actinomycetota</taxon>
        <taxon>Actinomycetes</taxon>
        <taxon>Micrococcales</taxon>
        <taxon>Microbacteriaceae</taxon>
        <taxon>Agreia</taxon>
    </lineage>
</organism>
<keyword evidence="1" id="KW-0472">Membrane</keyword>
<dbReference type="RefSeq" id="WP_139368689.1">
    <property type="nucleotide sequence ID" value="NZ_FUYG01000005.1"/>
</dbReference>
<accession>A0A1T4Y1N5</accession>